<dbReference type="EMBL" id="SOHE01000015">
    <property type="protein sequence ID" value="TFD54748.1"/>
    <property type="molecule type" value="Genomic_DNA"/>
</dbReference>
<proteinExistence type="predicted"/>
<dbReference type="OrthoDB" id="5242510at2"/>
<gene>
    <name evidence="1" type="ORF">E3T55_02540</name>
</gene>
<keyword evidence="2" id="KW-1185">Reference proteome</keyword>
<evidence type="ECO:0000313" key="2">
    <source>
        <dbReference type="Proteomes" id="UP000297447"/>
    </source>
</evidence>
<dbReference type="AlphaFoldDB" id="A0A4R9A9P4"/>
<comment type="caution">
    <text evidence="1">The sequence shown here is derived from an EMBL/GenBank/DDBJ whole genome shotgun (WGS) entry which is preliminary data.</text>
</comment>
<evidence type="ECO:0000313" key="1">
    <source>
        <dbReference type="EMBL" id="TFD54748.1"/>
    </source>
</evidence>
<sequence>MAARAVTLPFPFPADQYRYGTNVEAAPKFVATEAGGWGARVLDIDADYASELAERARIVQRDPSRCQTLEHMRPAVWDTITTLLPILATEYPDLMAYTRDGRHCTWRNDLLGLSLEFTVGDDSSLGVDPLEFISGQIQDDIAILDEREGALWLDAGVVTFAADWCLGFDVGMRFAEIHGPVPRVHGERIVSRAEQFLMHLQPGETFRRTNWSMTVDRRLDTSTDVYPEWGRDRRLIEDDPNFADRMHLRVEVQHLIRLPTSGAILFLVRTYLISLAEIATVPAWRERVGRVLEELPEDMAEYKGLTRFRHQAADWLLAP</sequence>
<protein>
    <submittedName>
        <fullName evidence="1">DUF3445 domain-containing protein</fullName>
    </submittedName>
</protein>
<accession>A0A4R9A9P4</accession>
<dbReference type="Pfam" id="PF11927">
    <property type="entry name" value="HODM_asu-like"/>
    <property type="match status" value="1"/>
</dbReference>
<dbReference type="InterPro" id="IPR021848">
    <property type="entry name" value="HODM_asu-like"/>
</dbReference>
<dbReference type="Proteomes" id="UP000297447">
    <property type="component" value="Unassembled WGS sequence"/>
</dbReference>
<reference evidence="1 2" key="1">
    <citation type="submission" date="2019-03" db="EMBL/GenBank/DDBJ databases">
        <title>Genomics of glacier-inhabiting Cryobacterium strains.</title>
        <authorList>
            <person name="Liu Q."/>
            <person name="Xin Y.-H."/>
        </authorList>
    </citation>
    <scope>NUCLEOTIDE SEQUENCE [LARGE SCALE GENOMIC DNA]</scope>
    <source>
        <strain evidence="1 2">Hh14</strain>
    </source>
</reference>
<organism evidence="1 2">
    <name type="scientific">Cryobacterium frigoriphilum</name>
    <dbReference type="NCBI Taxonomy" id="1259150"/>
    <lineage>
        <taxon>Bacteria</taxon>
        <taxon>Bacillati</taxon>
        <taxon>Actinomycetota</taxon>
        <taxon>Actinomycetes</taxon>
        <taxon>Micrococcales</taxon>
        <taxon>Microbacteriaceae</taxon>
        <taxon>Cryobacterium</taxon>
    </lineage>
</organism>
<name>A0A4R9A9P4_9MICO</name>